<dbReference type="AlphaFoldDB" id="A0A316ARC6"/>
<gene>
    <name evidence="1" type="ORF">CLV98_102213</name>
</gene>
<proteinExistence type="predicted"/>
<reference evidence="1 2" key="1">
    <citation type="submission" date="2018-03" db="EMBL/GenBank/DDBJ databases">
        <title>Genomic Encyclopedia of Archaeal and Bacterial Type Strains, Phase II (KMG-II): from individual species to whole genera.</title>
        <authorList>
            <person name="Goeker M."/>
        </authorList>
    </citation>
    <scope>NUCLEOTIDE SEQUENCE [LARGE SCALE GENOMIC DNA]</scope>
    <source>
        <strain evidence="1 2">DSM 100346</strain>
    </source>
</reference>
<evidence type="ECO:0000313" key="2">
    <source>
        <dbReference type="Proteomes" id="UP000245880"/>
    </source>
</evidence>
<comment type="caution">
    <text evidence="1">The sequence shown here is derived from an EMBL/GenBank/DDBJ whole genome shotgun (WGS) entry which is preliminary data.</text>
</comment>
<organism evidence="1 2">
    <name type="scientific">Dyadobacter jejuensis</name>
    <dbReference type="NCBI Taxonomy" id="1082580"/>
    <lineage>
        <taxon>Bacteria</taxon>
        <taxon>Pseudomonadati</taxon>
        <taxon>Bacteroidota</taxon>
        <taxon>Cytophagia</taxon>
        <taxon>Cytophagales</taxon>
        <taxon>Spirosomataceae</taxon>
        <taxon>Dyadobacter</taxon>
    </lineage>
</organism>
<accession>A0A316ARC6</accession>
<dbReference type="Proteomes" id="UP000245880">
    <property type="component" value="Unassembled WGS sequence"/>
</dbReference>
<dbReference type="EMBL" id="QGDT01000002">
    <property type="protein sequence ID" value="PWJ59380.1"/>
    <property type="molecule type" value="Genomic_DNA"/>
</dbReference>
<evidence type="ECO:0000313" key="1">
    <source>
        <dbReference type="EMBL" id="PWJ59380.1"/>
    </source>
</evidence>
<keyword evidence="2" id="KW-1185">Reference proteome</keyword>
<sequence length="44" mass="5056">MKMNGLFKMVINFSINPRPLTLISINNWVSSPSNRVYKSPFALE</sequence>
<name>A0A316ARC6_9BACT</name>
<protein>
    <submittedName>
        <fullName evidence="1">Uncharacterized protein</fullName>
    </submittedName>
</protein>